<comment type="subcellular location">
    <subcellularLocation>
        <location evidence="1">Cell membrane</location>
        <topology evidence="1">Multi-pass membrane protein</topology>
    </subcellularLocation>
</comment>
<keyword evidence="2" id="KW-1003">Cell membrane</keyword>
<keyword evidence="4 6" id="KW-1133">Transmembrane helix</keyword>
<feature type="transmembrane region" description="Helical" evidence="6">
    <location>
        <begin position="304"/>
        <end position="331"/>
    </location>
</feature>
<reference evidence="10" key="1">
    <citation type="journal article" date="2014" name="Soil Biol. Biochem.">
        <title>Structure and function of bacterial communities in ageing soils: Insights from the Mendocino ecological staircase.</title>
        <authorList>
            <person name="Uroz S."/>
            <person name="Tech J.J."/>
            <person name="Sawaya N.A."/>
            <person name="Frey-Klett P."/>
            <person name="Leveau J.H.J."/>
        </authorList>
    </citation>
    <scope>NUCLEOTIDE SEQUENCE [LARGE SCALE GENOMIC DNA]</scope>
    <source>
        <strain evidence="10">Cal35</strain>
    </source>
</reference>
<dbReference type="InterPro" id="IPR051125">
    <property type="entry name" value="ABC-4/HrtB_transporter"/>
</dbReference>
<keyword evidence="10" id="KW-1185">Reference proteome</keyword>
<dbReference type="InterPro" id="IPR003838">
    <property type="entry name" value="ABC3_permease_C"/>
</dbReference>
<evidence type="ECO:0000259" key="8">
    <source>
        <dbReference type="Pfam" id="PF12704"/>
    </source>
</evidence>
<dbReference type="Pfam" id="PF02687">
    <property type="entry name" value="FtsX"/>
    <property type="match status" value="1"/>
</dbReference>
<dbReference type="PANTHER" id="PTHR43738:SF3">
    <property type="entry name" value="ABC TRANSPORTER PERMEASE"/>
    <property type="match status" value="1"/>
</dbReference>
<name>A0A0A1FD13_9BURK</name>
<dbReference type="InterPro" id="IPR025857">
    <property type="entry name" value="MacB_PCD"/>
</dbReference>
<dbReference type="STRING" id="279058.LT85_2507"/>
<protein>
    <submittedName>
        <fullName evidence="9">ABC-type antimicrobial peptide transport system</fullName>
    </submittedName>
</protein>
<evidence type="ECO:0000313" key="9">
    <source>
        <dbReference type="EMBL" id="AIY41665.1"/>
    </source>
</evidence>
<feature type="transmembrane region" description="Helical" evidence="6">
    <location>
        <begin position="257"/>
        <end position="277"/>
    </location>
</feature>
<dbReference type="PANTHER" id="PTHR43738">
    <property type="entry name" value="ABC TRANSPORTER, MEMBRANE PROTEIN"/>
    <property type="match status" value="1"/>
</dbReference>
<dbReference type="HOGENOM" id="CLU_000604_8_10_4"/>
<evidence type="ECO:0000256" key="1">
    <source>
        <dbReference type="ARBA" id="ARBA00004651"/>
    </source>
</evidence>
<dbReference type="EMBL" id="CP009962">
    <property type="protein sequence ID" value="AIY41665.1"/>
    <property type="molecule type" value="Genomic_DNA"/>
</dbReference>
<keyword evidence="5 6" id="KW-0472">Membrane</keyword>
<dbReference type="GO" id="GO:0005886">
    <property type="term" value="C:plasma membrane"/>
    <property type="evidence" value="ECO:0007669"/>
    <property type="project" value="UniProtKB-SubCell"/>
</dbReference>
<dbReference type="AlphaFoldDB" id="A0A0A1FD13"/>
<dbReference type="OrthoDB" id="9775474at2"/>
<organism evidence="9 10">
    <name type="scientific">Collimonas arenae</name>
    <dbReference type="NCBI Taxonomy" id="279058"/>
    <lineage>
        <taxon>Bacteria</taxon>
        <taxon>Pseudomonadati</taxon>
        <taxon>Pseudomonadota</taxon>
        <taxon>Betaproteobacteria</taxon>
        <taxon>Burkholderiales</taxon>
        <taxon>Oxalobacteraceae</taxon>
        <taxon>Collimonas</taxon>
    </lineage>
</organism>
<feature type="transmembrane region" description="Helical" evidence="6">
    <location>
        <begin position="351"/>
        <end position="371"/>
    </location>
</feature>
<feature type="domain" description="MacB-like periplasmic core" evidence="8">
    <location>
        <begin position="19"/>
        <end position="229"/>
    </location>
</feature>
<evidence type="ECO:0000259" key="7">
    <source>
        <dbReference type="Pfam" id="PF02687"/>
    </source>
</evidence>
<proteinExistence type="predicted"/>
<evidence type="ECO:0000256" key="4">
    <source>
        <dbReference type="ARBA" id="ARBA00022989"/>
    </source>
</evidence>
<dbReference type="Proteomes" id="UP000030302">
    <property type="component" value="Chromosome"/>
</dbReference>
<evidence type="ECO:0000256" key="5">
    <source>
        <dbReference type="ARBA" id="ARBA00023136"/>
    </source>
</evidence>
<evidence type="ECO:0000313" key="10">
    <source>
        <dbReference type="Proteomes" id="UP000030302"/>
    </source>
</evidence>
<accession>A0A0A1FD13</accession>
<gene>
    <name evidence="9" type="ORF">LT85_2507</name>
</gene>
<feature type="domain" description="ABC3 transporter permease C-terminal" evidence="7">
    <location>
        <begin position="264"/>
        <end position="377"/>
    </location>
</feature>
<dbReference type="Pfam" id="PF12704">
    <property type="entry name" value="MacB_PCD"/>
    <property type="match status" value="1"/>
</dbReference>
<dbReference type="KEGG" id="care:LT85_2507"/>
<sequence length="384" mass="42091">MKYFSLIWASLFRKKARTILTLLSIIVAFLLFGLLQAVSQAFNGGADNADADRMITNSKYSIIDMLPIAFQQQIEAVPGVKAVAFASWFGGSYQDKPARFAVFPVVPDEYLKIAPELQMSPETRAAWNANRTGAVVGETLAKQMNWKVGDKVPLLADIWPKTDGSLTWTFDIVGTFHNTKDLANGDSALLFRYDYFDEARQYGKGTIGWFLVKIDDRSHSDAVGKAIDAKFNNSGHETKTQTEQAFAQGFAKQFGDIALIVSAILGAVFFTILVLTGNTMSQALRERIPELGILKTLGFSNQAVWWLVMLESLLLSVLGAAIGLLLAVFAIDAMKESLSGFGITRVSWRVVAEGFLFAFLLGLLVGLAPALKAMRLKIVDALRA</sequence>
<evidence type="ECO:0000256" key="3">
    <source>
        <dbReference type="ARBA" id="ARBA00022692"/>
    </source>
</evidence>
<evidence type="ECO:0000256" key="6">
    <source>
        <dbReference type="SAM" id="Phobius"/>
    </source>
</evidence>
<keyword evidence="3 6" id="KW-0812">Transmembrane</keyword>
<evidence type="ECO:0000256" key="2">
    <source>
        <dbReference type="ARBA" id="ARBA00022475"/>
    </source>
</evidence>